<accession>A0ABM9BU22</accession>
<protein>
    <recommendedName>
        <fullName evidence="1">HipA-like kinase domain-containing protein</fullName>
    </recommendedName>
</protein>
<gene>
    <name evidence="2" type="ORF">PAECIP111893_00604</name>
</gene>
<evidence type="ECO:0000259" key="1">
    <source>
        <dbReference type="Pfam" id="PF20613"/>
    </source>
</evidence>
<name>A0ABM9BU22_9BACL</name>
<organism evidence="2 3">
    <name type="scientific">Paenibacillus plantiphilus</name>
    <dbReference type="NCBI Taxonomy" id="2905650"/>
    <lineage>
        <taxon>Bacteria</taxon>
        <taxon>Bacillati</taxon>
        <taxon>Bacillota</taxon>
        <taxon>Bacilli</taxon>
        <taxon>Bacillales</taxon>
        <taxon>Paenibacillaceae</taxon>
        <taxon>Paenibacillus</taxon>
    </lineage>
</organism>
<evidence type="ECO:0000313" key="3">
    <source>
        <dbReference type="Proteomes" id="UP000838686"/>
    </source>
</evidence>
<dbReference type="InterPro" id="IPR046748">
    <property type="entry name" value="HipA_2"/>
</dbReference>
<comment type="caution">
    <text evidence="2">The sequence shown here is derived from an EMBL/GenBank/DDBJ whole genome shotgun (WGS) entry which is preliminary data.</text>
</comment>
<dbReference type="Pfam" id="PF20613">
    <property type="entry name" value="HipA_2"/>
    <property type="match status" value="1"/>
</dbReference>
<dbReference type="Proteomes" id="UP000838686">
    <property type="component" value="Unassembled WGS sequence"/>
</dbReference>
<sequence>MIQVTQYVKPLDGWSRPHLMLCDDGNFYVIKLLSNPQGVKVLVNEFICSQLAKQLNLPIPEGKILFISKRVINSHPTLKSVLQEGPHFGSRFIPSGIHQPTCLDLARCTNIEQAADMIVFDYWLDNNDRHVWRPAEQNLIVTGGSEPKIWMIDQANVFNGPAWSIESLIKKMNIFNAYWGTLYQRFVPFIDGPNPFRNSVSKFQSLTKGELFNVVFNIPAEWNVSEQELTILVNYMEHRRKVMYYMIQSVHVHFPIWHVHYLKHGGIG</sequence>
<feature type="domain" description="HipA-like kinase" evidence="1">
    <location>
        <begin position="12"/>
        <end position="234"/>
    </location>
</feature>
<reference evidence="2" key="1">
    <citation type="submission" date="2022-01" db="EMBL/GenBank/DDBJ databases">
        <authorList>
            <person name="Criscuolo A."/>
        </authorList>
    </citation>
    <scope>NUCLEOTIDE SEQUENCE</scope>
    <source>
        <strain evidence="2">CIP111893</strain>
    </source>
</reference>
<keyword evidence="3" id="KW-1185">Reference proteome</keyword>
<proteinExistence type="predicted"/>
<dbReference type="EMBL" id="CAKMMF010000003">
    <property type="protein sequence ID" value="CAH1195054.1"/>
    <property type="molecule type" value="Genomic_DNA"/>
</dbReference>
<evidence type="ECO:0000313" key="2">
    <source>
        <dbReference type="EMBL" id="CAH1195054.1"/>
    </source>
</evidence>